<evidence type="ECO:0008006" key="3">
    <source>
        <dbReference type="Google" id="ProtNLM"/>
    </source>
</evidence>
<sequence>MGADRRVACLGRFLKKVERENARLLCERDEYLNDPSKIRRLLQRFATWYREHIIAFESALSSFPSNISRITLAEIFKDMDVPWNTTESYVLFSYLDQSGSGVLNADMLLKLFDLTQQASTPLLPHPPEDIGNLPAVLDENDLLVCARSVTSLASGSPLNLELTINKNATIQQLSHRIIQMLDLPANKLIVKEKKHSDSPMDPSAKLESFTATGQLDVFYDYPVGFIDCPVLSSDAYFIWRTVDRML</sequence>
<dbReference type="Proteomes" id="UP000748531">
    <property type="component" value="Unassembled WGS sequence"/>
</dbReference>
<proteinExistence type="predicted"/>
<evidence type="ECO:0000313" key="1">
    <source>
        <dbReference type="EMBL" id="KAF5405594.1"/>
    </source>
</evidence>
<comment type="caution">
    <text evidence="1">The sequence shown here is derived from an EMBL/GenBank/DDBJ whole genome shotgun (WGS) entry which is preliminary data.</text>
</comment>
<reference evidence="1" key="1">
    <citation type="submission" date="2019-05" db="EMBL/GenBank/DDBJ databases">
        <title>Annotation for the trematode Paragonimus heterotremus.</title>
        <authorList>
            <person name="Choi Y.-J."/>
        </authorList>
    </citation>
    <scope>NUCLEOTIDE SEQUENCE</scope>
    <source>
        <strain evidence="1">LC</strain>
    </source>
</reference>
<dbReference type="EMBL" id="LUCH01000274">
    <property type="protein sequence ID" value="KAF5405594.1"/>
    <property type="molecule type" value="Genomic_DNA"/>
</dbReference>
<name>A0A8J4WLP8_9TREM</name>
<keyword evidence="2" id="KW-1185">Reference proteome</keyword>
<evidence type="ECO:0000313" key="2">
    <source>
        <dbReference type="Proteomes" id="UP000748531"/>
    </source>
</evidence>
<organism evidence="1 2">
    <name type="scientific">Paragonimus heterotremus</name>
    <dbReference type="NCBI Taxonomy" id="100268"/>
    <lineage>
        <taxon>Eukaryota</taxon>
        <taxon>Metazoa</taxon>
        <taxon>Spiralia</taxon>
        <taxon>Lophotrochozoa</taxon>
        <taxon>Platyhelminthes</taxon>
        <taxon>Trematoda</taxon>
        <taxon>Digenea</taxon>
        <taxon>Plagiorchiida</taxon>
        <taxon>Troglotremata</taxon>
        <taxon>Troglotrematidae</taxon>
        <taxon>Paragonimus</taxon>
    </lineage>
</organism>
<dbReference type="OrthoDB" id="6238070at2759"/>
<protein>
    <recommendedName>
        <fullName evidence="3">EF-hand domain-containing protein</fullName>
    </recommendedName>
</protein>
<dbReference type="AlphaFoldDB" id="A0A8J4WLP8"/>
<accession>A0A8J4WLP8</accession>
<gene>
    <name evidence="1" type="ORF">PHET_00883</name>
</gene>